<dbReference type="InterPro" id="IPR050194">
    <property type="entry name" value="Glycosyltransferase_grp1"/>
</dbReference>
<dbReference type="RefSeq" id="WP_377908043.1">
    <property type="nucleotide sequence ID" value="NZ_JBHSGK010000003.1"/>
</dbReference>
<dbReference type="Pfam" id="PF00534">
    <property type="entry name" value="Glycos_transf_1"/>
    <property type="match status" value="1"/>
</dbReference>
<reference evidence="3" key="1">
    <citation type="journal article" date="2019" name="Int. J. Syst. Evol. Microbiol.">
        <title>The Global Catalogue of Microorganisms (GCM) 10K type strain sequencing project: providing services to taxonomists for standard genome sequencing and annotation.</title>
        <authorList>
            <consortium name="The Broad Institute Genomics Platform"/>
            <consortium name="The Broad Institute Genome Sequencing Center for Infectious Disease"/>
            <person name="Wu L."/>
            <person name="Ma J."/>
        </authorList>
    </citation>
    <scope>NUCLEOTIDE SEQUENCE [LARGE SCALE GENOMIC DNA]</scope>
    <source>
        <strain evidence="3">JCM 12165</strain>
    </source>
</reference>
<keyword evidence="2" id="KW-0328">Glycosyltransferase</keyword>
<name>A0ABV9NTP6_9BACI</name>
<dbReference type="GO" id="GO:0016757">
    <property type="term" value="F:glycosyltransferase activity"/>
    <property type="evidence" value="ECO:0007669"/>
    <property type="project" value="UniProtKB-KW"/>
</dbReference>
<dbReference type="EMBL" id="JBHSGK010000003">
    <property type="protein sequence ID" value="MFC4735420.1"/>
    <property type="molecule type" value="Genomic_DNA"/>
</dbReference>
<dbReference type="PANTHER" id="PTHR45947">
    <property type="entry name" value="SULFOQUINOVOSYL TRANSFERASE SQD2"/>
    <property type="match status" value="1"/>
</dbReference>
<dbReference type="Gene3D" id="3.40.50.2000">
    <property type="entry name" value="Glycogen Phosphorylase B"/>
    <property type="match status" value="2"/>
</dbReference>
<protein>
    <submittedName>
        <fullName evidence="2">Glycosyltransferase</fullName>
        <ecNumber evidence="2">2.4.-.-</ecNumber>
    </submittedName>
</protein>
<organism evidence="2 3">
    <name type="scientific">Bacillus daqingensis</name>
    <dbReference type="NCBI Taxonomy" id="872396"/>
    <lineage>
        <taxon>Bacteria</taxon>
        <taxon>Bacillati</taxon>
        <taxon>Bacillota</taxon>
        <taxon>Bacilli</taxon>
        <taxon>Bacillales</taxon>
        <taxon>Bacillaceae</taxon>
        <taxon>Bacillus</taxon>
    </lineage>
</organism>
<evidence type="ECO:0000259" key="1">
    <source>
        <dbReference type="Pfam" id="PF00534"/>
    </source>
</evidence>
<comment type="caution">
    <text evidence="2">The sequence shown here is derived from an EMBL/GenBank/DDBJ whole genome shotgun (WGS) entry which is preliminary data.</text>
</comment>
<keyword evidence="2" id="KW-0808">Transferase</keyword>
<dbReference type="CDD" id="cd03811">
    <property type="entry name" value="GT4_GT28_WabH-like"/>
    <property type="match status" value="1"/>
</dbReference>
<keyword evidence="3" id="KW-1185">Reference proteome</keyword>
<dbReference type="InterPro" id="IPR001296">
    <property type="entry name" value="Glyco_trans_1"/>
</dbReference>
<dbReference type="Proteomes" id="UP001595896">
    <property type="component" value="Unassembled WGS sequence"/>
</dbReference>
<gene>
    <name evidence="2" type="ORF">ACFO4L_02370</name>
</gene>
<evidence type="ECO:0000313" key="2">
    <source>
        <dbReference type="EMBL" id="MFC4735420.1"/>
    </source>
</evidence>
<dbReference type="PANTHER" id="PTHR45947:SF3">
    <property type="entry name" value="SULFOQUINOVOSYL TRANSFERASE SQD2"/>
    <property type="match status" value="1"/>
</dbReference>
<sequence>MKKRILFVLISMNMGGTEKSLLHLMKKNQMEGHYVSVLLLKKEGALLSEIPKGVTVITFNDAALAEAILDGFDVHKMKQHFINRHFAKAFRTAWMTILQKMKLYSLMYVLLTRKIKSLPTVYDEAHAYAGPMYFISWFVQHKTIASNKFQWNHFDVRQLHLHVASFERIFNKFDFVYSVSSEAGASLQEVMPSLKNHKVNVNEINKAEINSLSLQRPVFKSPFQLTLVTTGRLTPEKGADLAIDTLKILKMNNVKAGWIWVGDGVLKPQIMKRIKAEGLEQEFILTGELINPYSIMIQADIYIQPSVHEGFCLTIAEAKALNLPIIAVENNGSRSQLTNKIGERLVSFSSKELAEAVIEHTRCTKELPPYNEFTNVLT</sequence>
<proteinExistence type="predicted"/>
<evidence type="ECO:0000313" key="3">
    <source>
        <dbReference type="Proteomes" id="UP001595896"/>
    </source>
</evidence>
<dbReference type="SUPFAM" id="SSF53756">
    <property type="entry name" value="UDP-Glycosyltransferase/glycogen phosphorylase"/>
    <property type="match status" value="1"/>
</dbReference>
<accession>A0ABV9NTP6</accession>
<dbReference type="EC" id="2.4.-.-" evidence="2"/>
<feature type="domain" description="Glycosyl transferase family 1" evidence="1">
    <location>
        <begin position="226"/>
        <end position="359"/>
    </location>
</feature>